<feature type="region of interest" description="Disordered" evidence="1">
    <location>
        <begin position="111"/>
        <end position="275"/>
    </location>
</feature>
<name>A0A1B1E6A7_9APIC</name>
<feature type="compositionally biased region" description="Low complexity" evidence="1">
    <location>
        <begin position="164"/>
        <end position="250"/>
    </location>
</feature>
<evidence type="ECO:0000313" key="4">
    <source>
        <dbReference type="Proteomes" id="UP000092716"/>
    </source>
</evidence>
<dbReference type="KEGG" id="pcot:PCOAH_00048190"/>
<evidence type="ECO:0000256" key="2">
    <source>
        <dbReference type="SAM" id="Phobius"/>
    </source>
</evidence>
<evidence type="ECO:0000313" key="3">
    <source>
        <dbReference type="EMBL" id="ANQ10507.1"/>
    </source>
</evidence>
<feature type="compositionally biased region" description="Polar residues" evidence="1">
    <location>
        <begin position="371"/>
        <end position="383"/>
    </location>
</feature>
<accession>A0A1B1E6A7</accession>
<dbReference type="GeneID" id="30911550"/>
<dbReference type="EMBL" id="CP016251">
    <property type="protein sequence ID" value="ANQ10507.1"/>
    <property type="molecule type" value="Genomic_DNA"/>
</dbReference>
<dbReference type="RefSeq" id="XP_019917202.1">
    <property type="nucleotide sequence ID" value="XM_020061602.1"/>
</dbReference>
<feature type="compositionally biased region" description="Acidic residues" evidence="1">
    <location>
        <begin position="289"/>
        <end position="317"/>
    </location>
</feature>
<keyword evidence="2" id="KW-0812">Transmembrane</keyword>
<evidence type="ECO:0000256" key="1">
    <source>
        <dbReference type="SAM" id="MobiDB-lite"/>
    </source>
</evidence>
<feature type="compositionally biased region" description="Polar residues" evidence="1">
    <location>
        <begin position="129"/>
        <end position="138"/>
    </location>
</feature>
<keyword evidence="2" id="KW-0472">Membrane</keyword>
<gene>
    <name evidence="3" type="ORF">PCOAH_00048190</name>
</gene>
<protein>
    <submittedName>
        <fullName evidence="3">Uncharacterized protein</fullName>
    </submittedName>
</protein>
<dbReference type="Proteomes" id="UP000092716">
    <property type="component" value="Chromosome 13"/>
</dbReference>
<proteinExistence type="predicted"/>
<feature type="compositionally biased region" description="Basic and acidic residues" evidence="1">
    <location>
        <begin position="139"/>
        <end position="151"/>
    </location>
</feature>
<feature type="region of interest" description="Disordered" evidence="1">
    <location>
        <begin position="288"/>
        <end position="320"/>
    </location>
</feature>
<keyword evidence="4" id="KW-1185">Reference proteome</keyword>
<dbReference type="VEuPathDB" id="PlasmoDB:PCOAH_00048190"/>
<organism evidence="3 4">
    <name type="scientific">Plasmodium coatneyi</name>
    <dbReference type="NCBI Taxonomy" id="208452"/>
    <lineage>
        <taxon>Eukaryota</taxon>
        <taxon>Sar</taxon>
        <taxon>Alveolata</taxon>
        <taxon>Apicomplexa</taxon>
        <taxon>Aconoidasida</taxon>
        <taxon>Haemosporida</taxon>
        <taxon>Plasmodiidae</taxon>
        <taxon>Plasmodium</taxon>
    </lineage>
</organism>
<dbReference type="AlphaFoldDB" id="A0A1B1E6A7"/>
<reference evidence="4" key="1">
    <citation type="submission" date="2016-06" db="EMBL/GenBank/DDBJ databases">
        <title>First high quality genome sequence of Plasmodium coatneyi using continuous long reads from single molecule, real-time sequencing.</title>
        <authorList>
            <person name="Chien J.-T."/>
            <person name="Pakala S.B."/>
            <person name="Geraldo J.A."/>
            <person name="Lapp S.A."/>
            <person name="Barnwell J.W."/>
            <person name="Kissinger J.C."/>
            <person name="Galinski M.R."/>
            <person name="Humphrey J.C."/>
        </authorList>
    </citation>
    <scope>NUCLEOTIDE SEQUENCE [LARGE SCALE GENOMIC DNA]</scope>
    <source>
        <strain evidence="4">Hackeri</strain>
    </source>
</reference>
<feature type="region of interest" description="Disordered" evidence="1">
    <location>
        <begin position="357"/>
        <end position="405"/>
    </location>
</feature>
<keyword evidence="2" id="KW-1133">Transmembrane helix</keyword>
<feature type="transmembrane region" description="Helical" evidence="2">
    <location>
        <begin position="69"/>
        <end position="87"/>
    </location>
</feature>
<dbReference type="OrthoDB" id="387675at2759"/>
<sequence>MQVFSSLIEISDNKEMNGMNKMHDRMLDRILFSTAEKRAVHSGKRSGKYFFTHSLEESKIDIKKYFKNLIISKFFFFFVFTLLHLFVQNTSISDEGNIYGKVQLSSTYSRKLAEQGKSPPSMKVPASTVKKNNVSEPSLQKEEHLQNKEETSGSGPAEGDSANVKASSSGEAEAGAAVKAESSETATTSRDAAATSSDTAATSGDTATPTSDSTTSSSDATTASSATTSSEDSEGRNGNSTTSSGEGTTSDGQVKVLRSCLKNKTGEKREKRKVHFANPLEDVKIFCQDESEWSSDEEEQVKEEEEEEEEDMGDDDSGIIFKEGKNRRTLFLSFWKKKKALKMKAWAYKWRVRGTANRNKSGKHCTEQEEANATSAETTNRSPGTKKGPVNGRLRRVTSVDNLSV</sequence>